<evidence type="ECO:0000313" key="1">
    <source>
        <dbReference type="EMBL" id="KLN58477.1"/>
    </source>
</evidence>
<evidence type="ECO:0000313" key="2">
    <source>
        <dbReference type="Proteomes" id="UP000035170"/>
    </source>
</evidence>
<name>A0A0H2MCW9_VARPD</name>
<keyword evidence="2" id="KW-1185">Reference proteome</keyword>
<organism evidence="1 2">
    <name type="scientific">Variovorax paradoxus</name>
    <dbReference type="NCBI Taxonomy" id="34073"/>
    <lineage>
        <taxon>Bacteria</taxon>
        <taxon>Pseudomonadati</taxon>
        <taxon>Pseudomonadota</taxon>
        <taxon>Betaproteobacteria</taxon>
        <taxon>Burkholderiales</taxon>
        <taxon>Comamonadaceae</taxon>
        <taxon>Variovorax</taxon>
    </lineage>
</organism>
<sequence>MRSATIDRMKLVFIYGPVASGKLTVARELGRLTGLAVFHNHLVVDAVASVFPFGTQRFVKLREKMWLDVMAEAAEAKRSLIFTFAPEPSVAEGFPQRAVAAVEAAGGSTAFVQLRVPAAEQEQRLVAPSRTEFGKLRSLDLLRQMQEQFAASERAMPHARVIVDTSVVQPPAAARAIAEALGLPTIQ</sequence>
<accession>A0A0H2MCW9</accession>
<comment type="caution">
    <text evidence="1">The sequence shown here is derived from an EMBL/GenBank/DDBJ whole genome shotgun (WGS) entry which is preliminary data.</text>
</comment>
<dbReference type="AlphaFoldDB" id="A0A0H2MCW9"/>
<proteinExistence type="predicted"/>
<dbReference type="Proteomes" id="UP000035170">
    <property type="component" value="Unassembled WGS sequence"/>
</dbReference>
<dbReference type="SUPFAM" id="SSF52540">
    <property type="entry name" value="P-loop containing nucleoside triphosphate hydrolases"/>
    <property type="match status" value="1"/>
</dbReference>
<dbReference type="PATRIC" id="fig|34073.19.peg.198"/>
<dbReference type="Gene3D" id="3.40.50.300">
    <property type="entry name" value="P-loop containing nucleotide triphosphate hydrolases"/>
    <property type="match status" value="1"/>
</dbReference>
<dbReference type="EMBL" id="JZWI01000002">
    <property type="protein sequence ID" value="KLN58477.1"/>
    <property type="molecule type" value="Genomic_DNA"/>
</dbReference>
<dbReference type="InterPro" id="IPR027417">
    <property type="entry name" value="P-loop_NTPase"/>
</dbReference>
<evidence type="ECO:0008006" key="3">
    <source>
        <dbReference type="Google" id="ProtNLM"/>
    </source>
</evidence>
<protein>
    <recommendedName>
        <fullName evidence="3">Shikimate kinase</fullName>
    </recommendedName>
</protein>
<reference evidence="1 2" key="1">
    <citation type="submission" date="2015-03" db="EMBL/GenBank/DDBJ databases">
        <title>Genome sequence of Variovorax paradoxus TBEA6.</title>
        <authorList>
            <person name="Poehlein A."/>
            <person name="Schuldes J."/>
            <person name="Wuebbeler J.H."/>
            <person name="Hiessl S."/>
            <person name="Steinbuechel A."/>
            <person name="Daniel R."/>
        </authorList>
    </citation>
    <scope>NUCLEOTIDE SEQUENCE [LARGE SCALE GENOMIC DNA]</scope>
    <source>
        <strain evidence="1 2">TBEA6</strain>
    </source>
</reference>
<gene>
    <name evidence="1" type="ORF">VPARA_01980</name>
</gene>